<keyword evidence="1" id="KW-0472">Membrane</keyword>
<dbReference type="AlphaFoldDB" id="A0A4Q2SHD8"/>
<dbReference type="RefSeq" id="WP_129429043.1">
    <property type="nucleotide sequence ID" value="NZ_SDWV01000038.1"/>
</dbReference>
<name>A0A4Q2SHD8_9ACTN</name>
<protein>
    <submittedName>
        <fullName evidence="2">Uncharacterized protein</fullName>
    </submittedName>
</protein>
<organism evidence="2 3">
    <name type="scientific">Nocardioides zhouii</name>
    <dbReference type="NCBI Taxonomy" id="1168729"/>
    <lineage>
        <taxon>Bacteria</taxon>
        <taxon>Bacillati</taxon>
        <taxon>Actinomycetota</taxon>
        <taxon>Actinomycetes</taxon>
        <taxon>Propionibacteriales</taxon>
        <taxon>Nocardioidaceae</taxon>
        <taxon>Nocardioides</taxon>
    </lineage>
</organism>
<feature type="transmembrane region" description="Helical" evidence="1">
    <location>
        <begin position="59"/>
        <end position="80"/>
    </location>
</feature>
<accession>A0A4Q2SHD8</accession>
<comment type="caution">
    <text evidence="2">The sequence shown here is derived from an EMBL/GenBank/DDBJ whole genome shotgun (WGS) entry which is preliminary data.</text>
</comment>
<dbReference type="EMBL" id="SDWV01000038">
    <property type="protein sequence ID" value="RYC03324.1"/>
    <property type="molecule type" value="Genomic_DNA"/>
</dbReference>
<reference evidence="2 3" key="1">
    <citation type="submission" date="2019-01" db="EMBL/GenBank/DDBJ databases">
        <title>Novel species of Nocardioides.</title>
        <authorList>
            <person name="Liu Q."/>
            <person name="X Y.-H."/>
        </authorList>
    </citation>
    <scope>NUCLEOTIDE SEQUENCE [LARGE SCALE GENOMIC DNA]</scope>
    <source>
        <strain evidence="2 3">HLT2-9</strain>
    </source>
</reference>
<keyword evidence="1" id="KW-1133">Transmembrane helix</keyword>
<keyword evidence="1" id="KW-0812">Transmembrane</keyword>
<evidence type="ECO:0000313" key="3">
    <source>
        <dbReference type="Proteomes" id="UP000291101"/>
    </source>
</evidence>
<feature type="transmembrane region" description="Helical" evidence="1">
    <location>
        <begin position="7"/>
        <end position="28"/>
    </location>
</feature>
<sequence>MSSLARLGAAALALGLFAAAIWLVWFGWDDVPYDVWQVIGCGLFICVASVAARVWAGRGVVVLAGAATVGFAIPWGLYAASTDDSGLWVVGLVLLLAGSFIGLVVLLMVAGAVLRRSPHQDA</sequence>
<proteinExistence type="predicted"/>
<evidence type="ECO:0000256" key="1">
    <source>
        <dbReference type="SAM" id="Phobius"/>
    </source>
</evidence>
<keyword evidence="3" id="KW-1185">Reference proteome</keyword>
<gene>
    <name evidence="2" type="ORF">EUA94_21895</name>
</gene>
<feature type="transmembrane region" description="Helical" evidence="1">
    <location>
        <begin position="34"/>
        <end position="52"/>
    </location>
</feature>
<feature type="transmembrane region" description="Helical" evidence="1">
    <location>
        <begin position="86"/>
        <end position="114"/>
    </location>
</feature>
<dbReference type="Proteomes" id="UP000291101">
    <property type="component" value="Unassembled WGS sequence"/>
</dbReference>
<evidence type="ECO:0000313" key="2">
    <source>
        <dbReference type="EMBL" id="RYC03324.1"/>
    </source>
</evidence>